<dbReference type="Gene3D" id="3.40.190.10">
    <property type="entry name" value="Periplasmic binding protein-like II"/>
    <property type="match status" value="1"/>
</dbReference>
<evidence type="ECO:0000313" key="6">
    <source>
        <dbReference type="Proteomes" id="UP000597138"/>
    </source>
</evidence>
<proteinExistence type="predicted"/>
<dbReference type="Proteomes" id="UP000027439">
    <property type="component" value="Unassembled WGS sequence"/>
</dbReference>
<dbReference type="AlphaFoldDB" id="A0A069P358"/>
<evidence type="ECO:0000313" key="3">
    <source>
        <dbReference type="EMBL" id="GGD89020.1"/>
    </source>
</evidence>
<feature type="signal peptide" evidence="1">
    <location>
        <begin position="1"/>
        <end position="35"/>
    </location>
</feature>
<dbReference type="GO" id="GO:0022857">
    <property type="term" value="F:transmembrane transporter activity"/>
    <property type="evidence" value="ECO:0007669"/>
    <property type="project" value="InterPro"/>
</dbReference>
<evidence type="ECO:0000259" key="2">
    <source>
        <dbReference type="Pfam" id="PF04069"/>
    </source>
</evidence>
<dbReference type="RefSeq" id="WP_035963462.1">
    <property type="nucleotide sequence ID" value="NZ_BMEG01000010.1"/>
</dbReference>
<accession>A0A069P358</accession>
<comment type="caution">
    <text evidence="4">The sequence shown here is derived from an EMBL/GenBank/DDBJ whole genome shotgun (WGS) entry which is preliminary data.</text>
</comment>
<protein>
    <submittedName>
        <fullName evidence="4">Glycine/betaine ABC transporter substrate-binding protein</fullName>
    </submittedName>
</protein>
<evidence type="ECO:0000256" key="1">
    <source>
        <dbReference type="SAM" id="SignalP"/>
    </source>
</evidence>
<evidence type="ECO:0000313" key="4">
    <source>
        <dbReference type="EMBL" id="KDR35095.1"/>
    </source>
</evidence>
<dbReference type="InterPro" id="IPR007210">
    <property type="entry name" value="ABC_Gly_betaine_transp_sub-bd"/>
</dbReference>
<feature type="chain" id="PRO_5001666772" evidence="1">
    <location>
        <begin position="36"/>
        <end position="307"/>
    </location>
</feature>
<dbReference type="Proteomes" id="UP000597138">
    <property type="component" value="Unassembled WGS sequence"/>
</dbReference>
<dbReference type="EMBL" id="JFHE01000009">
    <property type="protein sequence ID" value="KDR35095.1"/>
    <property type="molecule type" value="Genomic_DNA"/>
</dbReference>
<sequence>MFKPLLSRKPWSRLVGATLFALALGAFGASQSARAASTITVGGKNFTEQVLLAEMTTELLKAKGFDVVKKDGMGSTVLRQAQENGQVDVYWEYTGTSLITYNKVTDKLDPQQTYARVKELDAQKGLVWLDPSKANDTYGLAMNRDVAQKLGIATLSDLAKVLNSGKALTFACNSEFYARPDGLRPLEKEYGFHFEPSQIKRMDSGLTYQALKDRQVDTALVFTTDGRVPAFNFIVLRDDKNFFPAYALTPVVRKATLDANPKLADILNALSAKLDDATMARLNAEVDVQKKSLSDVSGAFLKSAGLL</sequence>
<keyword evidence="1" id="KW-0732">Signal</keyword>
<name>A0A069P358_9BURK</name>
<dbReference type="OrthoDB" id="9781705at2"/>
<dbReference type="EMBL" id="BMEG01000010">
    <property type="protein sequence ID" value="GGD89020.1"/>
    <property type="molecule type" value="Genomic_DNA"/>
</dbReference>
<keyword evidence="6" id="KW-1185">Reference proteome</keyword>
<dbReference type="Gene3D" id="3.40.190.120">
    <property type="entry name" value="Osmoprotection protein (prox), domain 2"/>
    <property type="match status" value="1"/>
</dbReference>
<evidence type="ECO:0000313" key="5">
    <source>
        <dbReference type="Proteomes" id="UP000027439"/>
    </source>
</evidence>
<reference evidence="6" key="3">
    <citation type="journal article" date="2019" name="Int. J. Syst. Evol. Microbiol.">
        <title>The Global Catalogue of Microorganisms (GCM) 10K type strain sequencing project: providing services to taxonomists for standard genome sequencing and annotation.</title>
        <authorList>
            <consortium name="The Broad Institute Genomics Platform"/>
            <consortium name="The Broad Institute Genome Sequencing Center for Infectious Disease"/>
            <person name="Wu L."/>
            <person name="Ma J."/>
        </authorList>
    </citation>
    <scope>NUCLEOTIDE SEQUENCE [LARGE SCALE GENOMIC DNA]</scope>
    <source>
        <strain evidence="6">CGMCC 1.11013</strain>
    </source>
</reference>
<gene>
    <name evidence="4" type="ORF">BG57_32680</name>
    <name evidence="3" type="ORF">GCM10010985_49530</name>
</gene>
<dbReference type="GO" id="GO:0043190">
    <property type="term" value="C:ATP-binding cassette (ABC) transporter complex"/>
    <property type="evidence" value="ECO:0007669"/>
    <property type="project" value="InterPro"/>
</dbReference>
<reference evidence="4 5" key="2">
    <citation type="submission" date="2014-03" db="EMBL/GenBank/DDBJ databases">
        <title>Draft Genome Sequences of Four Burkholderia Strains.</title>
        <authorList>
            <person name="Liu X.Y."/>
            <person name="Li C.X."/>
            <person name="Xu J.H."/>
        </authorList>
    </citation>
    <scope>NUCLEOTIDE SEQUENCE [LARGE SCALE GENOMIC DNA]</scope>
    <source>
        <strain evidence="4 5">R27</strain>
    </source>
</reference>
<dbReference type="CDD" id="cd13611">
    <property type="entry name" value="PBP2_YehZ"/>
    <property type="match status" value="1"/>
</dbReference>
<dbReference type="SUPFAM" id="SSF53850">
    <property type="entry name" value="Periplasmic binding protein-like II"/>
    <property type="match status" value="1"/>
</dbReference>
<reference evidence="3" key="4">
    <citation type="submission" date="2024-05" db="EMBL/GenBank/DDBJ databases">
        <authorList>
            <person name="Sun Q."/>
            <person name="Zhou Y."/>
        </authorList>
    </citation>
    <scope>NUCLEOTIDE SEQUENCE</scope>
    <source>
        <strain evidence="3">CGMCC 1.11013</strain>
    </source>
</reference>
<organism evidence="4 5">
    <name type="scientific">Caballeronia grimmiae</name>
    <dbReference type="NCBI Taxonomy" id="1071679"/>
    <lineage>
        <taxon>Bacteria</taxon>
        <taxon>Pseudomonadati</taxon>
        <taxon>Pseudomonadota</taxon>
        <taxon>Betaproteobacteria</taxon>
        <taxon>Burkholderiales</taxon>
        <taxon>Burkholderiaceae</taxon>
        <taxon>Caballeronia</taxon>
    </lineage>
</organism>
<reference evidence="3" key="1">
    <citation type="journal article" date="2014" name="Int. J. Syst. Evol. Microbiol.">
        <title>Complete genome of a new Firmicutes species belonging to the dominant human colonic microbiota ('Ruminococcus bicirculans') reveals two chromosomes and a selective capacity to utilize plant glucans.</title>
        <authorList>
            <consortium name="NISC Comparative Sequencing Program"/>
            <person name="Wegmann U."/>
            <person name="Louis P."/>
            <person name="Goesmann A."/>
            <person name="Henrissat B."/>
            <person name="Duncan S.H."/>
            <person name="Flint H.J."/>
        </authorList>
    </citation>
    <scope>NUCLEOTIDE SEQUENCE</scope>
    <source>
        <strain evidence="3">CGMCC 1.11013</strain>
    </source>
</reference>
<feature type="domain" description="ABC-type glycine betaine transport system substrate-binding" evidence="2">
    <location>
        <begin position="38"/>
        <end position="302"/>
    </location>
</feature>
<dbReference type="STRING" id="1071679.BG57_32680"/>
<dbReference type="Pfam" id="PF04069">
    <property type="entry name" value="OpuAC"/>
    <property type="match status" value="1"/>
</dbReference>
<dbReference type="eggNOG" id="COG1732">
    <property type="taxonomic scope" value="Bacteria"/>
</dbReference>